<reference evidence="3" key="1">
    <citation type="journal article" date="2019" name="Int. J. Syst. Evol. Microbiol.">
        <title>The Global Catalogue of Microorganisms (GCM) 10K type strain sequencing project: providing services to taxonomists for standard genome sequencing and annotation.</title>
        <authorList>
            <consortium name="The Broad Institute Genomics Platform"/>
            <consortium name="The Broad Institute Genome Sequencing Center for Infectious Disease"/>
            <person name="Wu L."/>
            <person name="Ma J."/>
        </authorList>
    </citation>
    <scope>NUCLEOTIDE SEQUENCE [LARGE SCALE GENOMIC DNA]</scope>
    <source>
        <strain evidence="3">CGMCC 1.12942</strain>
    </source>
</reference>
<evidence type="ECO:0000313" key="3">
    <source>
        <dbReference type="Proteomes" id="UP001596500"/>
    </source>
</evidence>
<comment type="caution">
    <text evidence="2">The sequence shown here is derived from an EMBL/GenBank/DDBJ whole genome shotgun (WGS) entry which is preliminary data.</text>
</comment>
<dbReference type="EMBL" id="JBHTBW010000020">
    <property type="protein sequence ID" value="MFC7441144.1"/>
    <property type="molecule type" value="Genomic_DNA"/>
</dbReference>
<dbReference type="Proteomes" id="UP001596500">
    <property type="component" value="Unassembled WGS sequence"/>
</dbReference>
<evidence type="ECO:0000256" key="1">
    <source>
        <dbReference type="SAM" id="SignalP"/>
    </source>
</evidence>
<sequence>MNQRLRQVIFTLALTLPLMLAGCGGYEALDGAEKTGLDYVIEIHTAGKRDLDKLSRLTGRTKTKAGIAHIKPFLKDEGTVWVGSTGTEDKDKKAVYLYFDPEMTTDAVVTGVYVEKRGHAWIYAGDIALTQSFAKVDFSEAEDKPELKKLKVAEWEKVTIEKNEKK</sequence>
<accession>A0ABW2RJD3</accession>
<feature type="chain" id="PRO_5046203847" description="Lipoprotein" evidence="1">
    <location>
        <begin position="21"/>
        <end position="166"/>
    </location>
</feature>
<evidence type="ECO:0008006" key="4">
    <source>
        <dbReference type="Google" id="ProtNLM"/>
    </source>
</evidence>
<keyword evidence="1" id="KW-0732">Signal</keyword>
<dbReference type="PROSITE" id="PS51257">
    <property type="entry name" value="PROKAR_LIPOPROTEIN"/>
    <property type="match status" value="1"/>
</dbReference>
<protein>
    <recommendedName>
        <fullName evidence="4">Lipoprotein</fullName>
    </recommendedName>
</protein>
<proteinExistence type="predicted"/>
<name>A0ABW2RJD3_9BACL</name>
<dbReference type="RefSeq" id="WP_379864436.1">
    <property type="nucleotide sequence ID" value="NZ_JBHTBW010000020.1"/>
</dbReference>
<feature type="signal peptide" evidence="1">
    <location>
        <begin position="1"/>
        <end position="20"/>
    </location>
</feature>
<organism evidence="2 3">
    <name type="scientific">Laceyella putida</name>
    <dbReference type="NCBI Taxonomy" id="110101"/>
    <lineage>
        <taxon>Bacteria</taxon>
        <taxon>Bacillati</taxon>
        <taxon>Bacillota</taxon>
        <taxon>Bacilli</taxon>
        <taxon>Bacillales</taxon>
        <taxon>Thermoactinomycetaceae</taxon>
        <taxon>Laceyella</taxon>
    </lineage>
</organism>
<evidence type="ECO:0000313" key="2">
    <source>
        <dbReference type="EMBL" id="MFC7441144.1"/>
    </source>
</evidence>
<keyword evidence="3" id="KW-1185">Reference proteome</keyword>
<gene>
    <name evidence="2" type="ORF">ACFQNG_08245</name>
</gene>